<evidence type="ECO:0000256" key="1">
    <source>
        <dbReference type="SAM" id="MobiDB-lite"/>
    </source>
</evidence>
<sequence length="126" mass="12350">MSRNTKAMVLTAAALVIVSTPLVWLLGNADVGQLVGAAVQAGTGVAALVWALFRSPSGDSGDSPRTGARNAAVATGRAEAEDGGTASTGVRRSADLAGGSARAERTGDAVARGTGSRANTGVDLGE</sequence>
<feature type="transmembrane region" description="Helical" evidence="2">
    <location>
        <begin position="33"/>
        <end position="53"/>
    </location>
</feature>
<dbReference type="AlphaFoldDB" id="B5I4J3"/>
<dbReference type="RefSeq" id="WP_007379271.1">
    <property type="nucleotide sequence ID" value="NZ_CM000951.1"/>
</dbReference>
<gene>
    <name evidence="3" type="ORF">SSEG_09998</name>
</gene>
<evidence type="ECO:0000256" key="2">
    <source>
        <dbReference type="SAM" id="Phobius"/>
    </source>
</evidence>
<keyword evidence="4" id="KW-1185">Reference proteome</keyword>
<dbReference type="HOGENOM" id="CLU_2095580_0_0_11"/>
<evidence type="ECO:0000313" key="4">
    <source>
        <dbReference type="Proteomes" id="UP000002785"/>
    </source>
</evidence>
<feature type="transmembrane region" description="Helical" evidence="2">
    <location>
        <begin position="7"/>
        <end position="27"/>
    </location>
</feature>
<feature type="region of interest" description="Disordered" evidence="1">
    <location>
        <begin position="55"/>
        <end position="126"/>
    </location>
</feature>
<reference evidence="3" key="1">
    <citation type="submission" date="2009-10" db="EMBL/GenBank/DDBJ databases">
        <title>The genome sequence of Streptomyces sviceus strain ATCC 29083.</title>
        <authorList>
            <consortium name="The Broad Institute Genome Sequencing Platform"/>
            <consortium name="Broad Institute Microbial Sequencing Center"/>
            <person name="Fischbach M."/>
            <person name="Godfrey P."/>
            <person name="Ward D."/>
            <person name="Young S."/>
            <person name="Zeng Q."/>
            <person name="Koehrsen M."/>
            <person name="Alvarado L."/>
            <person name="Berlin A.M."/>
            <person name="Bochicchio J."/>
            <person name="Borenstein D."/>
            <person name="Chapman S.B."/>
            <person name="Chen Z."/>
            <person name="Engels R."/>
            <person name="Freedman E."/>
            <person name="Gellesch M."/>
            <person name="Goldberg J."/>
            <person name="Griggs A."/>
            <person name="Gujja S."/>
            <person name="Heilman E.R."/>
            <person name="Heiman D.I."/>
            <person name="Hepburn T.A."/>
            <person name="Howarth C."/>
            <person name="Jen D."/>
            <person name="Larson L."/>
            <person name="Lewis B."/>
            <person name="Mehta T."/>
            <person name="Park D."/>
            <person name="Pearson M."/>
            <person name="Richards J."/>
            <person name="Roberts A."/>
            <person name="Saif S."/>
            <person name="Shea T.D."/>
            <person name="Shenoy N."/>
            <person name="Sisk P."/>
            <person name="Stolte C."/>
            <person name="Sykes S.N."/>
            <person name="Thomson T."/>
            <person name="Walk T."/>
            <person name="White J."/>
            <person name="Yandava C."/>
            <person name="Straight P."/>
            <person name="Clardy J."/>
            <person name="Hung D."/>
            <person name="Kolter R."/>
            <person name="Mekalanos J."/>
            <person name="Walker S."/>
            <person name="Walsh C.T."/>
            <person name="Wieland-Brown L.C."/>
            <person name="Haas B."/>
            <person name="Nusbaum C."/>
            <person name="Birren B."/>
        </authorList>
    </citation>
    <scope>NUCLEOTIDE SEQUENCE [LARGE SCALE GENOMIC DNA]</scope>
    <source>
        <strain evidence="3">ATCC 29083</strain>
    </source>
</reference>
<keyword evidence="2" id="KW-1133">Transmembrane helix</keyword>
<evidence type="ECO:0000313" key="3">
    <source>
        <dbReference type="EMBL" id="EDY59998.2"/>
    </source>
</evidence>
<protein>
    <submittedName>
        <fullName evidence="3">Uncharacterized protein</fullName>
    </submittedName>
</protein>
<keyword evidence="2" id="KW-0812">Transmembrane</keyword>
<dbReference type="EMBL" id="CM000951">
    <property type="protein sequence ID" value="EDY59998.2"/>
    <property type="molecule type" value="Genomic_DNA"/>
</dbReference>
<dbReference type="eggNOG" id="ENOG5031PB8">
    <property type="taxonomic scope" value="Bacteria"/>
</dbReference>
<organism evidence="3 4">
    <name type="scientific">Streptomyces sviceus (strain ATCC 29083 / DSM 924 / JCM 4929 / NBRC 13980 / NCIMB 11184 / NRRL 5439 / UC 5370)</name>
    <dbReference type="NCBI Taxonomy" id="463191"/>
    <lineage>
        <taxon>Bacteria</taxon>
        <taxon>Bacillati</taxon>
        <taxon>Actinomycetota</taxon>
        <taxon>Actinomycetes</taxon>
        <taxon>Kitasatosporales</taxon>
        <taxon>Streptomycetaceae</taxon>
        <taxon>Streptomyces</taxon>
    </lineage>
</organism>
<name>B5I4J3_STRX2</name>
<proteinExistence type="predicted"/>
<dbReference type="Proteomes" id="UP000002785">
    <property type="component" value="Chromosome"/>
</dbReference>
<keyword evidence="2" id="KW-0472">Membrane</keyword>
<accession>B5I4J3</accession>